<evidence type="ECO:0000313" key="3">
    <source>
        <dbReference type="EMBL" id="MFC5227493.1"/>
    </source>
</evidence>
<dbReference type="RefSeq" id="WP_344645495.1">
    <property type="nucleotide sequence ID" value="NZ_BAAASS010000016.1"/>
</dbReference>
<dbReference type="InterPro" id="IPR020051">
    <property type="entry name" value="SagB-type_dehydrogenase"/>
</dbReference>
<gene>
    <name evidence="3" type="ORF">ACFPN6_23595</name>
</gene>
<dbReference type="NCBIfam" id="TIGR03605">
    <property type="entry name" value="antibiot_sagB"/>
    <property type="match status" value="1"/>
</dbReference>
<protein>
    <submittedName>
        <fullName evidence="3">SagB family peptide dehydrogenase</fullName>
    </submittedName>
</protein>
<dbReference type="SUPFAM" id="SSF55469">
    <property type="entry name" value="FMN-dependent nitroreductase-like"/>
    <property type="match status" value="1"/>
</dbReference>
<dbReference type="InterPro" id="IPR052544">
    <property type="entry name" value="Bacteriocin_Proc_Enz"/>
</dbReference>
<evidence type="ECO:0000259" key="1">
    <source>
        <dbReference type="Pfam" id="PF00881"/>
    </source>
</evidence>
<keyword evidence="4" id="KW-1185">Reference proteome</keyword>
<accession>A0ABW0DBI8</accession>
<dbReference type="Pfam" id="PF00881">
    <property type="entry name" value="Nitroreductase"/>
    <property type="match status" value="1"/>
</dbReference>
<comment type="caution">
    <text evidence="3">The sequence shown here is derived from an EMBL/GenBank/DDBJ whole genome shotgun (WGS) entry which is preliminary data.</text>
</comment>
<dbReference type="InterPro" id="IPR054488">
    <property type="entry name" value="ThcOx_dom2"/>
</dbReference>
<organism evidence="3 4">
    <name type="scientific">Streptomyces fimbriatus</name>
    <dbReference type="NCBI Taxonomy" id="68197"/>
    <lineage>
        <taxon>Bacteria</taxon>
        <taxon>Bacillati</taxon>
        <taxon>Actinomycetota</taxon>
        <taxon>Actinomycetes</taxon>
        <taxon>Kitasatosporales</taxon>
        <taxon>Streptomycetaceae</taxon>
        <taxon>Streptomyces</taxon>
    </lineage>
</organism>
<sequence length="460" mass="49429">MTALRRLYRLTDGVRCLTSGSGATALLRWPHAEEFGRLTGAEHAVLRALVDDRSIEELTELCPAESTAALVAALDRGGWAVTSVVCGERTLYSSHTRWPPRRPPVPDRPHRLSRFASVRRDGDGVLVASPTAARTVRIADTRLLETAMTAGAGRDPSGLPAAAARWLLADLADAGLLATAEETDELRGAQWSPHEIAFHHDSRLRRDHRMGEDFGGTYWAKGRFDPPPARHPVWGTADVALPRPDLERLHAQDPPLSAVMEGRRSIRSYDEDDPLTVEELGEFLFRTARVRATGQDTGLDVSDRPWPAGGAAHELEVYPLVHKVRGLSPGLYHYDPHEHGLSRVPATPTALRWLMTSSAAGMNGGATPQVLFVIATRYGRLAWKYRAMAYALTLKHVGVLQQTMYLAATAMGLAPCALGVGDADAFAAATGLGALEETGVGEFALGRPASSAGGEDGGGA</sequence>
<reference evidence="4" key="1">
    <citation type="journal article" date="2019" name="Int. J. Syst. Evol. Microbiol.">
        <title>The Global Catalogue of Microorganisms (GCM) 10K type strain sequencing project: providing services to taxonomists for standard genome sequencing and annotation.</title>
        <authorList>
            <consortium name="The Broad Institute Genomics Platform"/>
            <consortium name="The Broad Institute Genome Sequencing Center for Infectious Disease"/>
            <person name="Wu L."/>
            <person name="Ma J."/>
        </authorList>
    </citation>
    <scope>NUCLEOTIDE SEQUENCE [LARGE SCALE GENOMIC DNA]</scope>
    <source>
        <strain evidence="4">CCM 8479</strain>
    </source>
</reference>
<dbReference type="EMBL" id="JBHSKL010000029">
    <property type="protein sequence ID" value="MFC5227493.1"/>
    <property type="molecule type" value="Genomic_DNA"/>
</dbReference>
<dbReference type="InterPro" id="IPR029479">
    <property type="entry name" value="Nitroreductase"/>
</dbReference>
<feature type="domain" description="Cyanobactin oxidase ThcOx second" evidence="2">
    <location>
        <begin position="111"/>
        <end position="206"/>
    </location>
</feature>
<dbReference type="PANTHER" id="PTHR43745:SF2">
    <property type="entry name" value="NITROREDUCTASE MJ1384-RELATED"/>
    <property type="match status" value="1"/>
</dbReference>
<dbReference type="InterPro" id="IPR000415">
    <property type="entry name" value="Nitroreductase-like"/>
</dbReference>
<evidence type="ECO:0000259" key="2">
    <source>
        <dbReference type="Pfam" id="PF22767"/>
    </source>
</evidence>
<dbReference type="PANTHER" id="PTHR43745">
    <property type="entry name" value="NITROREDUCTASE MJ1384-RELATED"/>
    <property type="match status" value="1"/>
</dbReference>
<name>A0ABW0DBI8_STRFI</name>
<dbReference type="Proteomes" id="UP001596156">
    <property type="component" value="Unassembled WGS sequence"/>
</dbReference>
<dbReference type="CDD" id="cd02142">
    <property type="entry name" value="McbC_SagB-like_oxidoreductase"/>
    <property type="match status" value="1"/>
</dbReference>
<feature type="domain" description="Nitroreductase" evidence="1">
    <location>
        <begin position="261"/>
        <end position="433"/>
    </location>
</feature>
<proteinExistence type="predicted"/>
<evidence type="ECO:0000313" key="4">
    <source>
        <dbReference type="Proteomes" id="UP001596156"/>
    </source>
</evidence>
<dbReference type="Gene3D" id="3.40.109.10">
    <property type="entry name" value="NADH Oxidase"/>
    <property type="match status" value="1"/>
</dbReference>
<dbReference type="Pfam" id="PF22767">
    <property type="entry name" value="ThcOx"/>
    <property type="match status" value="1"/>
</dbReference>